<dbReference type="Pfam" id="PF07676">
    <property type="entry name" value="PD40"/>
    <property type="match status" value="1"/>
</dbReference>
<dbReference type="EMBL" id="FQTV01000004">
    <property type="protein sequence ID" value="SHE94824.1"/>
    <property type="molecule type" value="Genomic_DNA"/>
</dbReference>
<dbReference type="InterPro" id="IPR011659">
    <property type="entry name" value="WD40"/>
</dbReference>
<dbReference type="Pfam" id="PF13432">
    <property type="entry name" value="TPR_16"/>
    <property type="match status" value="1"/>
</dbReference>
<keyword evidence="2" id="KW-0732">Signal</keyword>
<dbReference type="OrthoDB" id="1110381at2"/>
<evidence type="ECO:0000256" key="2">
    <source>
        <dbReference type="SAM" id="SignalP"/>
    </source>
</evidence>
<evidence type="ECO:0000313" key="4">
    <source>
        <dbReference type="Proteomes" id="UP000184509"/>
    </source>
</evidence>
<dbReference type="InterPro" id="IPR011990">
    <property type="entry name" value="TPR-like_helical_dom_sf"/>
</dbReference>
<sequence length="478" mass="54950">MKKKHVIFILFCLSAFSISAQTLEEAKELFKNGQFEQAKPAFYKLLKSTPKNPNYNFWYGACCYETGEKNNAEKYLVVGASKKIQEAFRYLGQLYSEQYRYEEAEENFSAYEAMLIKNNQPTEKYENAIKQATLGNQMIKGVEKVAIVDSIIVNKSNFLNAYKISEESGSLSPFNEFFETEGNNEGIVYQTELGNKLYYGDKGKGNHLNIYTKTKLLDQWSEPALLPTSINSGSDANYPFVMSDGITIYYASKGKGSVGGYDIFVTRYNSDTDNYLNPENVGMPFNSPFNDYMYVIDEFNNLGWFASDRYQPEGKVCIYIFIPNESKQIYDYDSTDNGKLISLAKISSIKESWKGREADVKAAKERLAEVRNSKPQAKENNEFEFVINDNITYTRQADFTSPKAIELVKKWQQALSDYKEQAQKLEKQRDTYYKSTKDKQNSLAPGILDLEKRVEQMDNEIKLLEISIRNEENNFLKK</sequence>
<organism evidence="3 4">
    <name type="scientific">Bacteroides luti</name>
    <dbReference type="NCBI Taxonomy" id="1297750"/>
    <lineage>
        <taxon>Bacteria</taxon>
        <taxon>Pseudomonadati</taxon>
        <taxon>Bacteroidota</taxon>
        <taxon>Bacteroidia</taxon>
        <taxon>Bacteroidales</taxon>
        <taxon>Bacteroidaceae</taxon>
        <taxon>Bacteroides</taxon>
    </lineage>
</organism>
<dbReference type="RefSeq" id="WP_073399801.1">
    <property type="nucleotide sequence ID" value="NZ_FQTV01000004.1"/>
</dbReference>
<feature type="chain" id="PRO_5012680069" evidence="2">
    <location>
        <begin position="21"/>
        <end position="478"/>
    </location>
</feature>
<dbReference type="AlphaFoldDB" id="A0A1M4XMK9"/>
<gene>
    <name evidence="3" type="ORF">SAMN05444405_10479</name>
</gene>
<feature type="coiled-coil region" evidence="1">
    <location>
        <begin position="408"/>
        <end position="474"/>
    </location>
</feature>
<feature type="signal peptide" evidence="2">
    <location>
        <begin position="1"/>
        <end position="20"/>
    </location>
</feature>
<reference evidence="4" key="1">
    <citation type="submission" date="2016-11" db="EMBL/GenBank/DDBJ databases">
        <authorList>
            <person name="Varghese N."/>
            <person name="Submissions S."/>
        </authorList>
    </citation>
    <scope>NUCLEOTIDE SEQUENCE [LARGE SCALE GENOMIC DNA]</scope>
    <source>
        <strain evidence="4">DSM 26991</strain>
    </source>
</reference>
<accession>A0A1M4XMK9</accession>
<dbReference type="SUPFAM" id="SSF48452">
    <property type="entry name" value="TPR-like"/>
    <property type="match status" value="1"/>
</dbReference>
<keyword evidence="1" id="KW-0175">Coiled coil</keyword>
<evidence type="ECO:0000313" key="3">
    <source>
        <dbReference type="EMBL" id="SHE94824.1"/>
    </source>
</evidence>
<dbReference type="STRING" id="1297750.SAMN05444405_10479"/>
<name>A0A1M4XMK9_9BACE</name>
<evidence type="ECO:0000256" key="1">
    <source>
        <dbReference type="SAM" id="Coils"/>
    </source>
</evidence>
<dbReference type="Gene3D" id="1.25.40.10">
    <property type="entry name" value="Tetratricopeptide repeat domain"/>
    <property type="match status" value="1"/>
</dbReference>
<dbReference type="Proteomes" id="UP000184509">
    <property type="component" value="Unassembled WGS sequence"/>
</dbReference>
<proteinExistence type="predicted"/>
<keyword evidence="4" id="KW-1185">Reference proteome</keyword>
<protein>
    <submittedName>
        <fullName evidence="3">WD40-like Beta Propeller Repeat</fullName>
    </submittedName>
</protein>